<evidence type="ECO:0000313" key="2">
    <source>
        <dbReference type="Proteomes" id="UP000824998"/>
    </source>
</evidence>
<dbReference type="AlphaFoldDB" id="A0A9P7YQD2"/>
<accession>A0A9P7YQD2</accession>
<proteinExistence type="predicted"/>
<dbReference type="Proteomes" id="UP000824998">
    <property type="component" value="Unassembled WGS sequence"/>
</dbReference>
<protein>
    <submittedName>
        <fullName evidence="1">Uncharacterized protein</fullName>
    </submittedName>
</protein>
<evidence type="ECO:0000313" key="1">
    <source>
        <dbReference type="EMBL" id="KAG9237757.1"/>
    </source>
</evidence>
<dbReference type="OrthoDB" id="10598593at2759"/>
<gene>
    <name evidence="1" type="ORF">BJ875DRAFT_540233</name>
</gene>
<reference evidence="1" key="1">
    <citation type="journal article" date="2021" name="IMA Fungus">
        <title>Genomic characterization of three marine fungi, including Emericellopsis atlantica sp. nov. with signatures of a generalist lifestyle and marine biomass degradation.</title>
        <authorList>
            <person name="Hagestad O.C."/>
            <person name="Hou L."/>
            <person name="Andersen J.H."/>
            <person name="Hansen E.H."/>
            <person name="Altermark B."/>
            <person name="Li C."/>
            <person name="Kuhnert E."/>
            <person name="Cox R.J."/>
            <person name="Crous P.W."/>
            <person name="Spatafora J.W."/>
            <person name="Lail K."/>
            <person name="Amirebrahimi M."/>
            <person name="Lipzen A."/>
            <person name="Pangilinan J."/>
            <person name="Andreopoulos W."/>
            <person name="Hayes R.D."/>
            <person name="Ng V."/>
            <person name="Grigoriev I.V."/>
            <person name="Jackson S.A."/>
            <person name="Sutton T.D.S."/>
            <person name="Dobson A.D.W."/>
            <person name="Rama T."/>
        </authorList>
    </citation>
    <scope>NUCLEOTIDE SEQUENCE</scope>
    <source>
        <strain evidence="1">TRa018bII</strain>
    </source>
</reference>
<dbReference type="EMBL" id="MU251381">
    <property type="protein sequence ID" value="KAG9237757.1"/>
    <property type="molecule type" value="Genomic_DNA"/>
</dbReference>
<keyword evidence="2" id="KW-1185">Reference proteome</keyword>
<name>A0A9P7YQD2_9HELO</name>
<organism evidence="1 2">
    <name type="scientific">Amylocarpus encephaloides</name>
    <dbReference type="NCBI Taxonomy" id="45428"/>
    <lineage>
        <taxon>Eukaryota</taxon>
        <taxon>Fungi</taxon>
        <taxon>Dikarya</taxon>
        <taxon>Ascomycota</taxon>
        <taxon>Pezizomycotina</taxon>
        <taxon>Leotiomycetes</taxon>
        <taxon>Helotiales</taxon>
        <taxon>Helotiales incertae sedis</taxon>
        <taxon>Amylocarpus</taxon>
    </lineage>
</organism>
<sequence length="184" mass="20937">MGVIGHEPQVQRHTGKLKGRVFAPRYRLAPQFPFPRAVPHTVWQTRVLLHTTIDFERFPDCKLPPSALAGQRVIGQPVDPEKPRGGIRKGIIARRYGTFDQDSPLEPTRPGETLKQDRRRTAMYLVGLICRMMKGAAEAERRRTQILAYDESEMRGGVEMERDMRPVLSCSTEMYSTVSRFSVG</sequence>
<comment type="caution">
    <text evidence="1">The sequence shown here is derived from an EMBL/GenBank/DDBJ whole genome shotgun (WGS) entry which is preliminary data.</text>
</comment>